<evidence type="ECO:0000256" key="2">
    <source>
        <dbReference type="SAM" id="MobiDB-lite"/>
    </source>
</evidence>
<feature type="compositionally biased region" description="Low complexity" evidence="2">
    <location>
        <begin position="178"/>
        <end position="188"/>
    </location>
</feature>
<dbReference type="Proteomes" id="UP000232323">
    <property type="component" value="Unassembled WGS sequence"/>
</dbReference>
<feature type="region of interest" description="Disordered" evidence="2">
    <location>
        <begin position="695"/>
        <end position="719"/>
    </location>
</feature>
<evidence type="ECO:0000313" key="4">
    <source>
        <dbReference type="Proteomes" id="UP000232323"/>
    </source>
</evidence>
<dbReference type="AlphaFoldDB" id="A0A250WUT6"/>
<evidence type="ECO:0000313" key="3">
    <source>
        <dbReference type="EMBL" id="GAX74603.1"/>
    </source>
</evidence>
<comment type="caution">
    <text evidence="3">The sequence shown here is derived from an EMBL/GenBank/DDBJ whole genome shotgun (WGS) entry which is preliminary data.</text>
</comment>
<organism evidence="3 4">
    <name type="scientific">Chlamydomonas eustigma</name>
    <dbReference type="NCBI Taxonomy" id="1157962"/>
    <lineage>
        <taxon>Eukaryota</taxon>
        <taxon>Viridiplantae</taxon>
        <taxon>Chlorophyta</taxon>
        <taxon>core chlorophytes</taxon>
        <taxon>Chlorophyceae</taxon>
        <taxon>CS clade</taxon>
        <taxon>Chlamydomonadales</taxon>
        <taxon>Chlamydomonadaceae</taxon>
        <taxon>Chlamydomonas</taxon>
    </lineage>
</organism>
<keyword evidence="4" id="KW-1185">Reference proteome</keyword>
<feature type="compositionally biased region" description="Basic and acidic residues" evidence="2">
    <location>
        <begin position="758"/>
        <end position="784"/>
    </location>
</feature>
<feature type="compositionally biased region" description="Polar residues" evidence="2">
    <location>
        <begin position="133"/>
        <end position="150"/>
    </location>
</feature>
<name>A0A250WUT6_9CHLO</name>
<protein>
    <submittedName>
        <fullName evidence="3">Uncharacterized protein</fullName>
    </submittedName>
</protein>
<feature type="compositionally biased region" description="Polar residues" evidence="2">
    <location>
        <begin position="189"/>
        <end position="201"/>
    </location>
</feature>
<dbReference type="EMBL" id="BEGY01000008">
    <property type="protein sequence ID" value="GAX74603.1"/>
    <property type="molecule type" value="Genomic_DNA"/>
</dbReference>
<evidence type="ECO:0000256" key="1">
    <source>
        <dbReference type="SAM" id="Coils"/>
    </source>
</evidence>
<accession>A0A250WUT6</accession>
<keyword evidence="1" id="KW-0175">Coiled coil</keyword>
<feature type="compositionally biased region" description="Low complexity" evidence="2">
    <location>
        <begin position="629"/>
        <end position="640"/>
    </location>
</feature>
<feature type="region of interest" description="Disordered" evidence="2">
    <location>
        <begin position="133"/>
        <end position="204"/>
    </location>
</feature>
<feature type="region of interest" description="Disordered" evidence="2">
    <location>
        <begin position="544"/>
        <end position="563"/>
    </location>
</feature>
<feature type="region of interest" description="Disordered" evidence="2">
    <location>
        <begin position="756"/>
        <end position="796"/>
    </location>
</feature>
<reference evidence="3 4" key="1">
    <citation type="submission" date="2017-08" db="EMBL/GenBank/DDBJ databases">
        <title>Acidophilic green algal genome provides insights into adaptation to an acidic environment.</title>
        <authorList>
            <person name="Hirooka S."/>
            <person name="Hirose Y."/>
            <person name="Kanesaki Y."/>
            <person name="Higuchi S."/>
            <person name="Fujiwara T."/>
            <person name="Onuma R."/>
            <person name="Era A."/>
            <person name="Ohbayashi R."/>
            <person name="Uzuka A."/>
            <person name="Nozaki H."/>
            <person name="Yoshikawa H."/>
            <person name="Miyagishima S.Y."/>
        </authorList>
    </citation>
    <scope>NUCLEOTIDE SEQUENCE [LARGE SCALE GENOMIC DNA]</scope>
    <source>
        <strain evidence="3 4">NIES-2499</strain>
    </source>
</reference>
<gene>
    <name evidence="3" type="ORF">CEUSTIGMA_g2051.t1</name>
</gene>
<proteinExistence type="predicted"/>
<sequence length="796" mass="85880">MSSRVPVVDPLNSVFVTYCLQNGQHPPNLKSYQVTPNDVNESRMSSGQFVRVCVDLGLAQPTGPLATHVLQAVYRKHKTVRTLGLDCTEFRVALAEAVELSGSHLSDIMRTIQEALAVSTLSHLSPYSASQHSTAWATNQPHHYPSTSAPVNHGQGPVRAALNGDSPIRYHSTYPTQSEHSSSHSSSHNAVGSQDAGQGQSPAFPAIKSSQIVGNHSFGNSGGFVKVDAMIKAKGKEGYERILDRLAGSHVEKEVAKSSSSIMQMVEDVSQRLKILESNLQQGGHDIRIVGLEARQEEANKSLSQQEESIMRLVLRLQDMELIGAGRDQSVQGVQSRTDHLESLVAVLSKGLDVAKGKQEQSAALAVMQEEKMARLTSQLEQALSASLRRDAAIKAMSQRADDAEAALLSLTKHVTLLSENLDRANQVIKKEQERTKQVVTELGISRDSMNALEGKLEAQNQRAEELHSLLGIEVEARRTLESTLTDTQVLSQSLLERANTLEEKIELSLAQAEKIEVLESKLPMTTELQEQVAVQLVEGGDAAAEGGSDMAPSSDSTPSAGSELLRQQLQQLQDAQLLSATENSGLKDDVLLLKKDVLLLKDKYHQVEAAMGELRQAELGGQRGSSGQGASAAAIAPTAAEHEHSAELQDMLPKLVTEQHVVPQRLDLLSSPYIGIDDKVVALENIVTDGHLQCQQQSPSAGNGVLGQSQQVQDEPSHNLHLNDTATIKEYDDSSMLPQSQGSVANTNVVELNLSSESREKAEDMERLALDQEIGHGLGHDEAAGVQGGTEEPAT</sequence>
<feature type="region of interest" description="Disordered" evidence="2">
    <location>
        <begin position="621"/>
        <end position="647"/>
    </location>
</feature>
<feature type="coiled-coil region" evidence="1">
    <location>
        <begin position="415"/>
        <end position="470"/>
    </location>
</feature>